<dbReference type="PANTHER" id="PTHR33086">
    <property type="entry name" value="OS05G0468200 PROTEIN-RELATED"/>
    <property type="match status" value="1"/>
</dbReference>
<comment type="caution">
    <text evidence="2">The sequence shown here is derived from an EMBL/GenBank/DDBJ whole genome shotgun (WGS) entry which is preliminary data.</text>
</comment>
<reference evidence="2" key="1">
    <citation type="submission" date="2020-01" db="EMBL/GenBank/DDBJ databases">
        <authorList>
            <person name="Mishra B."/>
        </authorList>
    </citation>
    <scope>NUCLEOTIDE SEQUENCE [LARGE SCALE GENOMIC DNA]</scope>
</reference>
<dbReference type="EMBL" id="CACVBM020001751">
    <property type="protein sequence ID" value="CAA7059091.1"/>
    <property type="molecule type" value="Genomic_DNA"/>
</dbReference>
<gene>
    <name evidence="2" type="ORF">MERR_LOCUS46327</name>
</gene>
<organism evidence="2 3">
    <name type="scientific">Microthlaspi erraticum</name>
    <dbReference type="NCBI Taxonomy" id="1685480"/>
    <lineage>
        <taxon>Eukaryota</taxon>
        <taxon>Viridiplantae</taxon>
        <taxon>Streptophyta</taxon>
        <taxon>Embryophyta</taxon>
        <taxon>Tracheophyta</taxon>
        <taxon>Spermatophyta</taxon>
        <taxon>Magnoliopsida</taxon>
        <taxon>eudicotyledons</taxon>
        <taxon>Gunneridae</taxon>
        <taxon>Pentapetalae</taxon>
        <taxon>rosids</taxon>
        <taxon>malvids</taxon>
        <taxon>Brassicales</taxon>
        <taxon>Brassicaceae</taxon>
        <taxon>Coluteocarpeae</taxon>
        <taxon>Microthlaspi</taxon>
    </lineage>
</organism>
<evidence type="ECO:0000313" key="2">
    <source>
        <dbReference type="EMBL" id="CAA7059091.1"/>
    </source>
</evidence>
<feature type="domain" description="F-box protein At3g26010-like beta-propeller" evidence="1">
    <location>
        <begin position="2"/>
        <end position="221"/>
    </location>
</feature>
<accession>A0A6D2L417</accession>
<name>A0A6D2L417_9BRAS</name>
<dbReference type="PANTHER" id="PTHR33086:SF51">
    <property type="entry name" value="OS06G0307900 PROTEIN"/>
    <property type="match status" value="1"/>
</dbReference>
<evidence type="ECO:0000313" key="3">
    <source>
        <dbReference type="Proteomes" id="UP000467841"/>
    </source>
</evidence>
<dbReference type="Proteomes" id="UP000467841">
    <property type="component" value="Unassembled WGS sequence"/>
</dbReference>
<dbReference type="OrthoDB" id="674184at2759"/>
<dbReference type="InterPro" id="IPR056592">
    <property type="entry name" value="Beta-prop_At3g26010-like"/>
</dbReference>
<dbReference type="Pfam" id="PF24750">
    <property type="entry name" value="b-prop_At3g26010-like"/>
    <property type="match status" value="1"/>
</dbReference>
<proteinExistence type="predicted"/>
<protein>
    <recommendedName>
        <fullName evidence="1">F-box protein At3g26010-like beta-propeller domain-containing protein</fullName>
    </recommendedName>
</protein>
<keyword evidence="3" id="KW-1185">Reference proteome</keyword>
<sequence>MWKVFVYSSETEIWTTKIIHCPRQMTCLPYLTLNGTIYFTCFSVHGVVASHDFYSESDQFWVVQLPYHPCPFEDIERAFTTSGGCVIYVRALAQKEETVLKIWRLNNDQSWQLLWDMGLPILGNCAPMAMHPFDVGIVYVLCQHDHHLVSCNLRTRKITILRDADNDGHQDCFVDESVCVESVNTLWDPRSPPPPPSKCMCRAMVWFLPFVLPRWMESVPRPPQAEMMDTTSLLSYTTSRQATMKRNRDNNCF</sequence>
<dbReference type="AlphaFoldDB" id="A0A6D2L417"/>
<evidence type="ECO:0000259" key="1">
    <source>
        <dbReference type="Pfam" id="PF24750"/>
    </source>
</evidence>